<dbReference type="EMBL" id="JBHSMQ010000011">
    <property type="protein sequence ID" value="MFC5457599.1"/>
    <property type="molecule type" value="Genomic_DNA"/>
</dbReference>
<dbReference type="RefSeq" id="WP_377171082.1">
    <property type="nucleotide sequence ID" value="NZ_JBHSMQ010000011.1"/>
</dbReference>
<keyword evidence="3" id="KW-1185">Reference proteome</keyword>
<name>A0ABW0KW35_9BACT</name>
<sequence>MIIRASILLILCGVTLLLCHFSPQTQGGEAAGVIEGLPMVAGGFVGESEEPSARERDLLPADTIIKKRRYHTPGRAVEARDVAYASLVIAGNDTRSIHRPEVCLDGQGWTITSSTVRQVKMVSGAALRVRDLAIQREELAPDRSKRLLRAHYVYWFVGSDITTPSNLERQLLSLKDSVLRNVNHRWAYPSVMAYVTDNLTPRQSGERPRDDEETVKMLLTLIRSLAPKFQKDLMTSS</sequence>
<evidence type="ECO:0000259" key="1">
    <source>
        <dbReference type="Pfam" id="PF11984"/>
    </source>
</evidence>
<accession>A0ABW0KW35</accession>
<gene>
    <name evidence="2" type="ORF">ACFQDI_22210</name>
</gene>
<dbReference type="Pfam" id="PF11984">
    <property type="entry name" value="DUF3485"/>
    <property type="match status" value="1"/>
</dbReference>
<evidence type="ECO:0000313" key="3">
    <source>
        <dbReference type="Proteomes" id="UP001596052"/>
    </source>
</evidence>
<comment type="caution">
    <text evidence="2">The sequence shown here is derived from an EMBL/GenBank/DDBJ whole genome shotgun (WGS) entry which is preliminary data.</text>
</comment>
<dbReference type="InterPro" id="IPR014263">
    <property type="entry name" value="Methanolan_biosynth_EpsI"/>
</dbReference>
<dbReference type="Proteomes" id="UP001596052">
    <property type="component" value="Unassembled WGS sequence"/>
</dbReference>
<organism evidence="2 3">
    <name type="scientific">Prosthecobacter fluviatilis</name>
    <dbReference type="NCBI Taxonomy" id="445931"/>
    <lineage>
        <taxon>Bacteria</taxon>
        <taxon>Pseudomonadati</taxon>
        <taxon>Verrucomicrobiota</taxon>
        <taxon>Verrucomicrobiia</taxon>
        <taxon>Verrucomicrobiales</taxon>
        <taxon>Verrucomicrobiaceae</taxon>
        <taxon>Prosthecobacter</taxon>
    </lineage>
</organism>
<feature type="domain" description="Methanolan biosynthesis EpsI" evidence="1">
    <location>
        <begin position="8"/>
        <end position="183"/>
    </location>
</feature>
<protein>
    <submittedName>
        <fullName evidence="2">Exosortase-associated EpsI family protein</fullName>
    </submittedName>
</protein>
<proteinExistence type="predicted"/>
<evidence type="ECO:0000313" key="2">
    <source>
        <dbReference type="EMBL" id="MFC5457599.1"/>
    </source>
</evidence>
<reference evidence="3" key="1">
    <citation type="journal article" date="2019" name="Int. J. Syst. Evol. Microbiol.">
        <title>The Global Catalogue of Microorganisms (GCM) 10K type strain sequencing project: providing services to taxonomists for standard genome sequencing and annotation.</title>
        <authorList>
            <consortium name="The Broad Institute Genomics Platform"/>
            <consortium name="The Broad Institute Genome Sequencing Center for Infectious Disease"/>
            <person name="Wu L."/>
            <person name="Ma J."/>
        </authorList>
    </citation>
    <scope>NUCLEOTIDE SEQUENCE [LARGE SCALE GENOMIC DNA]</scope>
    <source>
        <strain evidence="3">CGMCC 4.1469</strain>
    </source>
</reference>